<name>A0A7J0BRG8_9BACT</name>
<reference evidence="3 4" key="1">
    <citation type="submission" date="2020-05" db="EMBL/GenBank/DDBJ databases">
        <title>Draft genome sequence of Desulfovibrio psychrotolerans JS1T.</title>
        <authorList>
            <person name="Ueno A."/>
            <person name="Tamazawa S."/>
            <person name="Tamamura S."/>
            <person name="Murakami T."/>
            <person name="Kiyama T."/>
            <person name="Inomata H."/>
            <person name="Amano Y."/>
            <person name="Miyakawa K."/>
            <person name="Tamaki H."/>
            <person name="Naganuma T."/>
            <person name="Kaneko K."/>
        </authorList>
    </citation>
    <scope>NUCLEOTIDE SEQUENCE [LARGE SCALE GENOMIC DNA]</scope>
    <source>
        <strain evidence="3 4">JS1</strain>
    </source>
</reference>
<dbReference type="AlphaFoldDB" id="A0A7J0BRG8"/>
<evidence type="ECO:0000313" key="4">
    <source>
        <dbReference type="Proteomes" id="UP000503820"/>
    </source>
</evidence>
<evidence type="ECO:0000313" key="3">
    <source>
        <dbReference type="EMBL" id="GFM36270.1"/>
    </source>
</evidence>
<organism evidence="3 4">
    <name type="scientific">Desulfovibrio psychrotolerans</name>
    <dbReference type="NCBI Taxonomy" id="415242"/>
    <lineage>
        <taxon>Bacteria</taxon>
        <taxon>Pseudomonadati</taxon>
        <taxon>Thermodesulfobacteriota</taxon>
        <taxon>Desulfovibrionia</taxon>
        <taxon>Desulfovibrionales</taxon>
        <taxon>Desulfovibrionaceae</taxon>
        <taxon>Desulfovibrio</taxon>
    </lineage>
</organism>
<evidence type="ECO:0000259" key="2">
    <source>
        <dbReference type="Pfam" id="PF00496"/>
    </source>
</evidence>
<dbReference type="EMBL" id="BLVP01000005">
    <property type="protein sequence ID" value="GFM36270.1"/>
    <property type="molecule type" value="Genomic_DNA"/>
</dbReference>
<dbReference type="InterPro" id="IPR039424">
    <property type="entry name" value="SBP_5"/>
</dbReference>
<keyword evidence="4" id="KW-1185">Reference proteome</keyword>
<dbReference type="InterPro" id="IPR000914">
    <property type="entry name" value="SBP_5_dom"/>
</dbReference>
<sequence length="600" mass="66354">MTLALLLLPAASGAEPISVLGLGDTPRYLWNQEHFAHANLQAPKGGTLRLSASGNFDSFHPYIARGITAAGMGLTVETLGEAAPDYNTLEFYGLVAQSFEVAPDRSSVTFHINPAARFHDGTPITAEDAAFSFRLLTEQGAPNYRNYYASVEKAEVLSPLSVRFVFSEKDNAELPVILAQLPVLPKHYWETRNFSAPMQEPPLGSGPYRVKSFSMGSHVEYGRVPDYWGKDLPVNRGRYNFDSVRYEYYRDDTVAREAFKGGAFDLYTERTAKAWGNAYAGPALAAGDIVREEFSTNKPQGMYGFIYNTRRPVFADRRVRQALALAFDFEWTNRALFHGAYTRSESYFSNSEFASSGLPAPEELALLSPFTEQLPPGTLDTAYTVPVTAGDGNLRPVLTKALALFGEAGWTLREGRLVNAQGRQMEFSLLLRSASLNRIVLPFRQNLERLGIRMHIVQADATQYVNRVRDFDYDMILSGIPQSSSPGNEQRNYWGSAAAATPGSRNYAGVNSPVVDALVEHIIAAHDRASLVHACRALDRVLLHDAYVIPGWYSTTLRVAYWNKFARSPVAPASGIDIHSWWADPAREAALRRPGTKGGE</sequence>
<dbReference type="Pfam" id="PF00496">
    <property type="entry name" value="SBP_bac_5"/>
    <property type="match status" value="1"/>
</dbReference>
<accession>A0A7J0BRG8</accession>
<dbReference type="GO" id="GO:0042884">
    <property type="term" value="P:microcin transport"/>
    <property type="evidence" value="ECO:0007669"/>
    <property type="project" value="TreeGrafter"/>
</dbReference>
<keyword evidence="1" id="KW-0732">Signal</keyword>
<proteinExistence type="predicted"/>
<dbReference type="Gene3D" id="3.40.190.10">
    <property type="entry name" value="Periplasmic binding protein-like II"/>
    <property type="match status" value="1"/>
</dbReference>
<dbReference type="SUPFAM" id="SSF53850">
    <property type="entry name" value="Periplasmic binding protein-like II"/>
    <property type="match status" value="1"/>
</dbReference>
<dbReference type="CDD" id="cd08497">
    <property type="entry name" value="MbnE-like"/>
    <property type="match status" value="1"/>
</dbReference>
<protein>
    <submittedName>
        <fullName evidence="3">ABC transporter substrate-binding protein</fullName>
    </submittedName>
</protein>
<dbReference type="GO" id="GO:0015833">
    <property type="term" value="P:peptide transport"/>
    <property type="evidence" value="ECO:0007669"/>
    <property type="project" value="TreeGrafter"/>
</dbReference>
<dbReference type="InterPro" id="IPR030678">
    <property type="entry name" value="Peptide/Ni-bd"/>
</dbReference>
<dbReference type="GO" id="GO:0043190">
    <property type="term" value="C:ATP-binding cassette (ABC) transporter complex"/>
    <property type="evidence" value="ECO:0007669"/>
    <property type="project" value="InterPro"/>
</dbReference>
<dbReference type="Gene3D" id="3.10.105.10">
    <property type="entry name" value="Dipeptide-binding Protein, Domain 3"/>
    <property type="match status" value="1"/>
</dbReference>
<evidence type="ECO:0000256" key="1">
    <source>
        <dbReference type="ARBA" id="ARBA00022729"/>
    </source>
</evidence>
<comment type="caution">
    <text evidence="3">The sequence shown here is derived from an EMBL/GenBank/DDBJ whole genome shotgun (WGS) entry which is preliminary data.</text>
</comment>
<dbReference type="GO" id="GO:1904680">
    <property type="term" value="F:peptide transmembrane transporter activity"/>
    <property type="evidence" value="ECO:0007669"/>
    <property type="project" value="TreeGrafter"/>
</dbReference>
<feature type="domain" description="Solute-binding protein family 5" evidence="2">
    <location>
        <begin position="91"/>
        <end position="498"/>
    </location>
</feature>
<dbReference type="PIRSF" id="PIRSF002741">
    <property type="entry name" value="MppA"/>
    <property type="match status" value="1"/>
</dbReference>
<dbReference type="Proteomes" id="UP000503820">
    <property type="component" value="Unassembled WGS sequence"/>
</dbReference>
<dbReference type="GO" id="GO:0030288">
    <property type="term" value="C:outer membrane-bounded periplasmic space"/>
    <property type="evidence" value="ECO:0007669"/>
    <property type="project" value="TreeGrafter"/>
</dbReference>
<dbReference type="PANTHER" id="PTHR30290:SF64">
    <property type="entry name" value="ABC TRANSPORTER PERIPLASMIC BINDING PROTEIN"/>
    <property type="match status" value="1"/>
</dbReference>
<gene>
    <name evidence="3" type="ORF">DSM19430T_09540</name>
</gene>
<dbReference type="PANTHER" id="PTHR30290">
    <property type="entry name" value="PERIPLASMIC BINDING COMPONENT OF ABC TRANSPORTER"/>
    <property type="match status" value="1"/>
</dbReference>